<evidence type="ECO:0000313" key="2">
    <source>
        <dbReference type="EMBL" id="MDO7786991.1"/>
    </source>
</evidence>
<dbReference type="RefSeq" id="WP_304542104.1">
    <property type="nucleotide sequence ID" value="NZ_JARPTC010000009.1"/>
</dbReference>
<protein>
    <submittedName>
        <fullName evidence="2">Uncharacterized protein</fullName>
    </submittedName>
</protein>
<comment type="caution">
    <text evidence="2">The sequence shown here is derived from an EMBL/GenBank/DDBJ whole genome shotgun (WGS) entry which is preliminary data.</text>
</comment>
<reference evidence="2" key="1">
    <citation type="journal article" date="2023" name="J. Hazard. Mater.">
        <title>Anaerobic biodegradation of pyrene and benzo[a]pyrene by a new sulfate-reducing Desulforamulus aquiferis strain DSA.</title>
        <authorList>
            <person name="Zhang Z."/>
            <person name="Sun J."/>
            <person name="Gong X."/>
            <person name="Wang C."/>
            <person name="Wang H."/>
        </authorList>
    </citation>
    <scope>NUCLEOTIDE SEQUENCE</scope>
    <source>
        <strain evidence="2">DSA</strain>
    </source>
</reference>
<accession>A0AAW7ZC65</accession>
<proteinExistence type="predicted"/>
<keyword evidence="3" id="KW-1185">Reference proteome</keyword>
<dbReference type="AlphaFoldDB" id="A0AAW7ZC65"/>
<evidence type="ECO:0000313" key="3">
    <source>
        <dbReference type="Proteomes" id="UP001172911"/>
    </source>
</evidence>
<dbReference type="Proteomes" id="UP001172911">
    <property type="component" value="Unassembled WGS sequence"/>
</dbReference>
<feature type="region of interest" description="Disordered" evidence="1">
    <location>
        <begin position="193"/>
        <end position="212"/>
    </location>
</feature>
<name>A0AAW7ZC65_9FIRM</name>
<reference evidence="2" key="2">
    <citation type="submission" date="2023-03" db="EMBL/GenBank/DDBJ databases">
        <authorList>
            <person name="Zhang Z."/>
        </authorList>
    </citation>
    <scope>NUCLEOTIDE SEQUENCE</scope>
    <source>
        <strain evidence="2">DSA</strain>
    </source>
</reference>
<gene>
    <name evidence="2" type="ORF">P6N53_07150</name>
</gene>
<evidence type="ECO:0000256" key="1">
    <source>
        <dbReference type="SAM" id="MobiDB-lite"/>
    </source>
</evidence>
<sequence length="212" mass="23858">MFFEEYRDIVNRISGLNKPLSTLTRAERNRILDLSVRQEELEKNIGQEIRSSFKELLDGLEVVAEWVKLMQEDAIKALGVEGTSDDVLALEETLAQVDSLNTQISSITLAKYPTPATTNNTNPSTISKLIDKEKKNISPIESLTSPKKKTLIVPVHSTIDLVEDMGKNELVNRVLEEINDSIASAAPTFEPEVFNQPRITTQRTRPAKRKKR</sequence>
<organism evidence="2 3">
    <name type="scientific">Desulforamulus aquiferis</name>
    <dbReference type="NCBI Taxonomy" id="1397668"/>
    <lineage>
        <taxon>Bacteria</taxon>
        <taxon>Bacillati</taxon>
        <taxon>Bacillota</taxon>
        <taxon>Clostridia</taxon>
        <taxon>Eubacteriales</taxon>
        <taxon>Peptococcaceae</taxon>
        <taxon>Desulforamulus</taxon>
    </lineage>
</organism>
<dbReference type="EMBL" id="JARPTC010000009">
    <property type="protein sequence ID" value="MDO7786991.1"/>
    <property type="molecule type" value="Genomic_DNA"/>
</dbReference>